<gene>
    <name evidence="1" type="ORF">SMGD1_1284</name>
</gene>
<protein>
    <recommendedName>
        <fullName evidence="3">GGDEF domain-containing protein</fullName>
    </recommendedName>
</protein>
<dbReference type="AlphaFoldDB" id="B6BH22"/>
<sequence length="136" mass="15920">MAGIHFQFEDFKQLLRLNIGIADRLDENRAESFTILYCDLSEVEDEKITRALQKILRTSDTIANHETDYFFVLPYTDKYGADIVKKLFDKFFNKFLNSFLISYPVDGESGDELTEILQTSVKHFCKKDLDYLDLLK</sequence>
<accession>B6BH22</accession>
<dbReference type="HOGENOM" id="CLU_1831495_0_0_7"/>
<dbReference type="OrthoDB" id="5334470at2"/>
<evidence type="ECO:0008006" key="3">
    <source>
        <dbReference type="Google" id="ProtNLM"/>
    </source>
</evidence>
<dbReference type="Proteomes" id="UP000006431">
    <property type="component" value="Unassembled WGS sequence"/>
</dbReference>
<dbReference type="RefSeq" id="WP_008335973.1">
    <property type="nucleotide sequence ID" value="NZ_AFRZ01000001.1"/>
</dbReference>
<organism evidence="1 2">
    <name type="scientific">Sulfurimonas gotlandica (strain DSM 19862 / JCM 16533 / GD1)</name>
    <dbReference type="NCBI Taxonomy" id="929558"/>
    <lineage>
        <taxon>Bacteria</taxon>
        <taxon>Pseudomonadati</taxon>
        <taxon>Campylobacterota</taxon>
        <taxon>Epsilonproteobacteria</taxon>
        <taxon>Campylobacterales</taxon>
        <taxon>Sulfurimonadaceae</taxon>
        <taxon>Sulfurimonas</taxon>
    </lineage>
</organism>
<evidence type="ECO:0000313" key="2">
    <source>
        <dbReference type="Proteomes" id="UP000006431"/>
    </source>
</evidence>
<dbReference type="eggNOG" id="ENOG50319I0">
    <property type="taxonomic scope" value="Bacteria"/>
</dbReference>
<evidence type="ECO:0000313" key="1">
    <source>
        <dbReference type="EMBL" id="EHP29808.1"/>
    </source>
</evidence>
<accession>H1FRS2</accession>
<name>B6BH22_SULGG</name>
<dbReference type="STRING" id="929558.SMGD1_1284"/>
<dbReference type="EMBL" id="AFRZ01000001">
    <property type="protein sequence ID" value="EHP29808.1"/>
    <property type="molecule type" value="Genomic_DNA"/>
</dbReference>
<reference evidence="1 2" key="1">
    <citation type="journal article" date="2012" name="Proc. Natl. Acad. Sci. U.S.A.">
        <title>Genome and physiology of a model Epsilonproteobacterium responsible for sulfide detoxification in marine oxygen depletion zones.</title>
        <authorList>
            <person name="Grote J."/>
            <person name="Schott T."/>
            <person name="Bruckner C.G."/>
            <person name="Glockner F.O."/>
            <person name="Jost G."/>
            <person name="Teeling H."/>
            <person name="Labrenz M."/>
            <person name="Jurgens K."/>
        </authorList>
    </citation>
    <scope>NUCLEOTIDE SEQUENCE [LARGE SCALE GENOMIC DNA]</scope>
    <source>
        <strain evidence="1 2">GD1</strain>
    </source>
</reference>
<dbReference type="PATRIC" id="fig|929558.5.peg.1276"/>
<comment type="caution">
    <text evidence="1">The sequence shown here is derived from an EMBL/GenBank/DDBJ whole genome shotgun (WGS) entry which is preliminary data.</text>
</comment>
<proteinExistence type="predicted"/>
<keyword evidence="2" id="KW-1185">Reference proteome</keyword>